<keyword evidence="9" id="KW-1185">Reference proteome</keyword>
<reference evidence="8 9" key="1">
    <citation type="submission" date="2018-05" db="EMBL/GenBank/DDBJ databases">
        <title>Genetic diversity of glacier-inhabiting Cryobacterium bacteria in China and description of Cryobacterium mengkeensis sp. nov. and Arthrobacter glacialis sp. nov.</title>
        <authorList>
            <person name="Liu Q."/>
            <person name="Xin Y.-H."/>
        </authorList>
    </citation>
    <scope>NUCLEOTIDE SEQUENCE [LARGE SCALE GENOMIC DNA]</scope>
    <source>
        <strain evidence="8 9">LI2</strain>
    </source>
</reference>
<feature type="domain" description="DUF3817" evidence="7">
    <location>
        <begin position="6"/>
        <end position="92"/>
    </location>
</feature>
<dbReference type="NCBIfam" id="TIGR03954">
    <property type="entry name" value="integ_memb_HG"/>
    <property type="match status" value="1"/>
</dbReference>
<evidence type="ECO:0000256" key="4">
    <source>
        <dbReference type="ARBA" id="ARBA00022989"/>
    </source>
</evidence>
<dbReference type="RefSeq" id="WP_110501661.1">
    <property type="nucleotide sequence ID" value="NZ_QJVD01000015.1"/>
</dbReference>
<evidence type="ECO:0000256" key="6">
    <source>
        <dbReference type="SAM" id="Phobius"/>
    </source>
</evidence>
<sequence length="153" mass="16586">MSPRLFYRTFAVAESITWTLLIAGMVLKYGVQLGGWPVSVAGFLHGLVFIGYGLTAVLVGVNQRWPKRLIAFGVATAVIPYATIPFDAWLERRGKLDGNWRRNSTSHPADGTWPNVVLRALLNRPVLLGATFAVLLVGIMSTLLVVGPPGGRS</sequence>
<dbReference type="AlphaFoldDB" id="A0A2V5L6Y3"/>
<dbReference type="OrthoDB" id="3396203at2"/>
<dbReference type="EMBL" id="QJVD01000015">
    <property type="protein sequence ID" value="PYI66442.1"/>
    <property type="molecule type" value="Genomic_DNA"/>
</dbReference>
<feature type="transmembrane region" description="Helical" evidence="6">
    <location>
        <begin position="43"/>
        <end position="62"/>
    </location>
</feature>
<dbReference type="InterPro" id="IPR023845">
    <property type="entry name" value="DUF3817_TM"/>
</dbReference>
<evidence type="ECO:0000256" key="2">
    <source>
        <dbReference type="ARBA" id="ARBA00022475"/>
    </source>
</evidence>
<dbReference type="GO" id="GO:0005886">
    <property type="term" value="C:plasma membrane"/>
    <property type="evidence" value="ECO:0007669"/>
    <property type="project" value="UniProtKB-SubCell"/>
</dbReference>
<dbReference type="PANTHER" id="PTHR40077">
    <property type="entry name" value="MEMBRANE PROTEIN-RELATED"/>
    <property type="match status" value="1"/>
</dbReference>
<evidence type="ECO:0000256" key="1">
    <source>
        <dbReference type="ARBA" id="ARBA00004651"/>
    </source>
</evidence>
<feature type="transmembrane region" description="Helical" evidence="6">
    <location>
        <begin position="12"/>
        <end position="31"/>
    </location>
</feature>
<evidence type="ECO:0000256" key="3">
    <source>
        <dbReference type="ARBA" id="ARBA00022692"/>
    </source>
</evidence>
<feature type="transmembrane region" description="Helical" evidence="6">
    <location>
        <begin position="126"/>
        <end position="146"/>
    </location>
</feature>
<keyword evidence="5 6" id="KW-0472">Membrane</keyword>
<accession>A0A2V5L6Y3</accession>
<name>A0A2V5L6Y3_9MICC</name>
<evidence type="ECO:0000259" key="7">
    <source>
        <dbReference type="Pfam" id="PF12823"/>
    </source>
</evidence>
<dbReference type="Pfam" id="PF12823">
    <property type="entry name" value="DUF3817"/>
    <property type="match status" value="1"/>
</dbReference>
<evidence type="ECO:0000313" key="9">
    <source>
        <dbReference type="Proteomes" id="UP000247832"/>
    </source>
</evidence>
<keyword evidence="3 6" id="KW-0812">Transmembrane</keyword>
<evidence type="ECO:0000256" key="5">
    <source>
        <dbReference type="ARBA" id="ARBA00023136"/>
    </source>
</evidence>
<evidence type="ECO:0000313" key="8">
    <source>
        <dbReference type="EMBL" id="PYI66442.1"/>
    </source>
</evidence>
<keyword evidence="2" id="KW-1003">Cell membrane</keyword>
<dbReference type="PANTHER" id="PTHR40077:SF1">
    <property type="entry name" value="MEMBRANE PROTEIN"/>
    <property type="match status" value="1"/>
</dbReference>
<gene>
    <name evidence="8" type="ORF">CVV68_14215</name>
</gene>
<comment type="caution">
    <text evidence="8">The sequence shown here is derived from an EMBL/GenBank/DDBJ whole genome shotgun (WGS) entry which is preliminary data.</text>
</comment>
<dbReference type="Proteomes" id="UP000247832">
    <property type="component" value="Unassembled WGS sequence"/>
</dbReference>
<proteinExistence type="predicted"/>
<keyword evidence="4 6" id="KW-1133">Transmembrane helix</keyword>
<organism evidence="8 9">
    <name type="scientific">Arthrobacter livingstonensis</name>
    <dbReference type="NCBI Taxonomy" id="670078"/>
    <lineage>
        <taxon>Bacteria</taxon>
        <taxon>Bacillati</taxon>
        <taxon>Actinomycetota</taxon>
        <taxon>Actinomycetes</taxon>
        <taxon>Micrococcales</taxon>
        <taxon>Micrococcaceae</taxon>
        <taxon>Arthrobacter</taxon>
    </lineage>
</organism>
<protein>
    <submittedName>
        <fullName evidence="8">DUF3817 domain-containing protein</fullName>
    </submittedName>
</protein>
<comment type="subcellular location">
    <subcellularLocation>
        <location evidence="1">Cell membrane</location>
        <topology evidence="1">Multi-pass membrane protein</topology>
    </subcellularLocation>
</comment>
<feature type="transmembrane region" description="Helical" evidence="6">
    <location>
        <begin position="69"/>
        <end position="90"/>
    </location>
</feature>